<dbReference type="InterPro" id="IPR050266">
    <property type="entry name" value="AB_hydrolase_sf"/>
</dbReference>
<accession>A0A2S5GBN4</accession>
<dbReference type="Gene3D" id="3.40.50.1820">
    <property type="entry name" value="alpha/beta hydrolase"/>
    <property type="match status" value="1"/>
</dbReference>
<evidence type="ECO:0000313" key="3">
    <source>
        <dbReference type="EMBL" id="PPA70368.1"/>
    </source>
</evidence>
<dbReference type="EMBL" id="PREZ01000004">
    <property type="protein sequence ID" value="PPA70368.1"/>
    <property type="molecule type" value="Genomic_DNA"/>
</dbReference>
<comment type="caution">
    <text evidence="3">The sequence shown here is derived from an EMBL/GenBank/DDBJ whole genome shotgun (WGS) entry which is preliminary data.</text>
</comment>
<gene>
    <name evidence="3" type="ORF">C4B60_12380</name>
</gene>
<dbReference type="PANTHER" id="PTHR43798:SF31">
    <property type="entry name" value="AB HYDROLASE SUPERFAMILY PROTEIN YCLE"/>
    <property type="match status" value="1"/>
</dbReference>
<evidence type="ECO:0000313" key="4">
    <source>
        <dbReference type="Proteomes" id="UP000239047"/>
    </source>
</evidence>
<reference evidence="3 4" key="1">
    <citation type="submission" date="2018-02" db="EMBL/GenBank/DDBJ databases">
        <title>Jeotgalibacillus proteolyticum sp. nov. a protease producing bacterium isolated from ocean sediments of Laizhou Bay.</title>
        <authorList>
            <person name="Li Y."/>
        </authorList>
    </citation>
    <scope>NUCLEOTIDE SEQUENCE [LARGE SCALE GENOMIC DNA]</scope>
    <source>
        <strain evidence="3 4">22-7</strain>
    </source>
</reference>
<dbReference type="Pfam" id="PF00561">
    <property type="entry name" value="Abhydrolase_1"/>
    <property type="match status" value="1"/>
</dbReference>
<proteinExistence type="predicted"/>
<evidence type="ECO:0000259" key="2">
    <source>
        <dbReference type="Pfam" id="PF00561"/>
    </source>
</evidence>
<feature type="domain" description="AB hydrolase-1" evidence="2">
    <location>
        <begin position="41"/>
        <end position="265"/>
    </location>
</feature>
<dbReference type="OrthoDB" id="9796770at2"/>
<sequence length="283" mass="32443">MWTQKLVHTKRGVFEIFETGSGEPLSVTHLYSEFNDRGYYFADRFADDFHVFLVNLKEAGQSDSVKDEIELSMSETCKDLEAVRTALGLEKWSFAGHSTGGMLGLVYASHHPDSLKRFIAGGAAATNEYMKHKDSIYSFKNPKNNRLKEIFTILASPEATKEERVQAGREWTKMSLYRPERFNEYFSVPSSGKVVQKRLDYYSYTELPDYDIKGDISKINTPSIIFCGKYDSQCPFVFSEEIHQLVPGSLFIVFEESNHFPHLEEREQFGEMVKRFLDLGVGN</sequence>
<dbReference type="InterPro" id="IPR029058">
    <property type="entry name" value="AB_hydrolase_fold"/>
</dbReference>
<dbReference type="InterPro" id="IPR000073">
    <property type="entry name" value="AB_hydrolase_1"/>
</dbReference>
<dbReference type="SUPFAM" id="SSF53474">
    <property type="entry name" value="alpha/beta-Hydrolases"/>
    <property type="match status" value="1"/>
</dbReference>
<dbReference type="Proteomes" id="UP000239047">
    <property type="component" value="Unassembled WGS sequence"/>
</dbReference>
<protein>
    <submittedName>
        <fullName evidence="3">Alpha/beta hydrolase</fullName>
    </submittedName>
</protein>
<name>A0A2S5GBN4_9BACL</name>
<organism evidence="3 4">
    <name type="scientific">Jeotgalibacillus proteolyticus</name>
    <dbReference type="NCBI Taxonomy" id="2082395"/>
    <lineage>
        <taxon>Bacteria</taxon>
        <taxon>Bacillati</taxon>
        <taxon>Bacillota</taxon>
        <taxon>Bacilli</taxon>
        <taxon>Bacillales</taxon>
        <taxon>Caryophanaceae</taxon>
        <taxon>Jeotgalibacillus</taxon>
    </lineage>
</organism>
<dbReference type="RefSeq" id="WP_104058318.1">
    <property type="nucleotide sequence ID" value="NZ_PREZ01000004.1"/>
</dbReference>
<dbReference type="AlphaFoldDB" id="A0A2S5GBN4"/>
<keyword evidence="4" id="KW-1185">Reference proteome</keyword>
<keyword evidence="1 3" id="KW-0378">Hydrolase</keyword>
<evidence type="ECO:0000256" key="1">
    <source>
        <dbReference type="ARBA" id="ARBA00022801"/>
    </source>
</evidence>
<dbReference type="GO" id="GO:0016787">
    <property type="term" value="F:hydrolase activity"/>
    <property type="evidence" value="ECO:0007669"/>
    <property type="project" value="UniProtKB-KW"/>
</dbReference>
<dbReference type="GO" id="GO:0016020">
    <property type="term" value="C:membrane"/>
    <property type="evidence" value="ECO:0007669"/>
    <property type="project" value="TreeGrafter"/>
</dbReference>
<dbReference type="PANTHER" id="PTHR43798">
    <property type="entry name" value="MONOACYLGLYCEROL LIPASE"/>
    <property type="match status" value="1"/>
</dbReference>
<dbReference type="Gene3D" id="6.10.140.700">
    <property type="match status" value="1"/>
</dbReference>